<evidence type="ECO:0000256" key="1">
    <source>
        <dbReference type="SAM" id="Phobius"/>
    </source>
</evidence>
<keyword evidence="1" id="KW-0812">Transmembrane</keyword>
<feature type="domain" description="TadE-like" evidence="2">
    <location>
        <begin position="18"/>
        <end position="59"/>
    </location>
</feature>
<evidence type="ECO:0000259" key="2">
    <source>
        <dbReference type="Pfam" id="PF07811"/>
    </source>
</evidence>
<dbReference type="AlphaFoldDB" id="A0A2U2BWM6"/>
<keyword evidence="4" id="KW-1185">Reference proteome</keyword>
<protein>
    <recommendedName>
        <fullName evidence="2">TadE-like domain-containing protein</fullName>
    </recommendedName>
</protein>
<dbReference type="RefSeq" id="WP_109251649.1">
    <property type="nucleotide sequence ID" value="NZ_QEXV01000001.1"/>
</dbReference>
<feature type="transmembrane region" description="Helical" evidence="1">
    <location>
        <begin position="20"/>
        <end position="39"/>
    </location>
</feature>
<keyword evidence="1" id="KW-0472">Membrane</keyword>
<evidence type="ECO:0000313" key="3">
    <source>
        <dbReference type="EMBL" id="PWE18374.1"/>
    </source>
</evidence>
<organism evidence="3 4">
    <name type="scientific">Marinicauda salina</name>
    <dbReference type="NCBI Taxonomy" id="2135793"/>
    <lineage>
        <taxon>Bacteria</taxon>
        <taxon>Pseudomonadati</taxon>
        <taxon>Pseudomonadota</taxon>
        <taxon>Alphaproteobacteria</taxon>
        <taxon>Maricaulales</taxon>
        <taxon>Maricaulaceae</taxon>
        <taxon>Marinicauda</taxon>
    </lineage>
</organism>
<dbReference type="InterPro" id="IPR012495">
    <property type="entry name" value="TadE-like_dom"/>
</dbReference>
<name>A0A2U2BWM6_9PROT</name>
<keyword evidence="1" id="KW-1133">Transmembrane helix</keyword>
<dbReference type="Proteomes" id="UP000245168">
    <property type="component" value="Unassembled WGS sequence"/>
</dbReference>
<evidence type="ECO:0000313" key="4">
    <source>
        <dbReference type="Proteomes" id="UP000245168"/>
    </source>
</evidence>
<dbReference type="EMBL" id="QEXV01000001">
    <property type="protein sequence ID" value="PWE18374.1"/>
    <property type="molecule type" value="Genomic_DNA"/>
</dbReference>
<gene>
    <name evidence="3" type="ORF">DDZ18_01855</name>
</gene>
<reference evidence="4" key="1">
    <citation type="submission" date="2018-05" db="EMBL/GenBank/DDBJ databases">
        <authorList>
            <person name="Liu B.-T."/>
        </authorList>
    </citation>
    <scope>NUCLEOTIDE SEQUENCE [LARGE SCALE GENOMIC DNA]</scope>
    <source>
        <strain evidence="4">WD6-1</strain>
    </source>
</reference>
<sequence length="144" mass="15490">MNRIRHALLSRLARDRRGNAAVEFALIAPILVALLIGIIDLGKIAYDRSDMLAATRAGAQYLMAGGSDMSRAESVILNAWTEMPQDGTVSVSRICECAGAASACDQPCPDMTVPFAYVSVEVSGTLDGVFLHRSTAYSDQIRIR</sequence>
<proteinExistence type="predicted"/>
<dbReference type="OrthoDB" id="7631681at2"/>
<dbReference type="Pfam" id="PF07811">
    <property type="entry name" value="TadE"/>
    <property type="match status" value="1"/>
</dbReference>
<accession>A0A2U2BWM6</accession>
<comment type="caution">
    <text evidence="3">The sequence shown here is derived from an EMBL/GenBank/DDBJ whole genome shotgun (WGS) entry which is preliminary data.</text>
</comment>